<gene>
    <name evidence="1" type="ORF">EDD38_7664</name>
</gene>
<comment type="caution">
    <text evidence="1">The sequence shown here is derived from an EMBL/GenBank/DDBJ whole genome shotgun (WGS) entry which is preliminary data.</text>
</comment>
<proteinExistence type="predicted"/>
<evidence type="ECO:0000313" key="1">
    <source>
        <dbReference type="EMBL" id="RPE26603.1"/>
    </source>
</evidence>
<accession>A0A3N4QZ73</accession>
<protein>
    <submittedName>
        <fullName evidence="1">Uncharacterized protein</fullName>
    </submittedName>
</protein>
<keyword evidence="2" id="KW-1185">Reference proteome</keyword>
<evidence type="ECO:0000313" key="2">
    <source>
        <dbReference type="Proteomes" id="UP000266906"/>
    </source>
</evidence>
<dbReference type="EMBL" id="RKQG01000006">
    <property type="protein sequence ID" value="RPE26603.1"/>
    <property type="molecule type" value="Genomic_DNA"/>
</dbReference>
<dbReference type="AlphaFoldDB" id="A0A3N4QZ73"/>
<sequence>MTTTEFGLTALIRPGFSFLGLPVLTLSPMAAQATGIEVDGGRNLRASMAVGMPTMVPAPHLGAEWWMTYTPPSDWEFALIPVPGGWHLATTGDGDDLSVLVAATH</sequence>
<name>A0A3N4QZ73_9ACTN</name>
<organism evidence="1 2">
    <name type="scientific">Kitasatospora cineracea</name>
    <dbReference type="NCBI Taxonomy" id="88074"/>
    <lineage>
        <taxon>Bacteria</taxon>
        <taxon>Bacillati</taxon>
        <taxon>Actinomycetota</taxon>
        <taxon>Actinomycetes</taxon>
        <taxon>Kitasatosporales</taxon>
        <taxon>Streptomycetaceae</taxon>
        <taxon>Kitasatospora</taxon>
    </lineage>
</organism>
<dbReference type="Proteomes" id="UP000266906">
    <property type="component" value="Unassembled WGS sequence"/>
</dbReference>
<dbReference type="RefSeq" id="WP_123821776.1">
    <property type="nucleotide sequence ID" value="NZ_RKQG01000006.1"/>
</dbReference>
<reference evidence="1 2" key="1">
    <citation type="submission" date="2018-11" db="EMBL/GenBank/DDBJ databases">
        <title>Sequencing the genomes of 1000 actinobacteria strains.</title>
        <authorList>
            <person name="Klenk H.-P."/>
        </authorList>
    </citation>
    <scope>NUCLEOTIDE SEQUENCE [LARGE SCALE GENOMIC DNA]</scope>
    <source>
        <strain evidence="1 2">DSM 44781</strain>
    </source>
</reference>